<feature type="active site" description="Proton acceptor; for processing activity" evidence="10">
    <location>
        <position position="70"/>
    </location>
</feature>
<dbReference type="InterPro" id="IPR003826">
    <property type="entry name" value="AdoMetDC_fam_prok"/>
</dbReference>
<keyword evidence="4 10" id="KW-0745">Spermidine biosynthesis</keyword>
<keyword evidence="9 10" id="KW-0670">Pyruvate</keyword>
<evidence type="ECO:0000313" key="12">
    <source>
        <dbReference type="Proteomes" id="UP001208938"/>
    </source>
</evidence>
<evidence type="ECO:0000256" key="4">
    <source>
        <dbReference type="ARBA" id="ARBA00023066"/>
    </source>
</evidence>
<dbReference type="InterPro" id="IPR016067">
    <property type="entry name" value="S-AdoMet_deCO2ase_core"/>
</dbReference>
<evidence type="ECO:0000256" key="2">
    <source>
        <dbReference type="ARBA" id="ARBA00022793"/>
    </source>
</evidence>
<organism evidence="11 12">
    <name type="scientific">Pararhodobacter zhoushanensis</name>
    <dbReference type="NCBI Taxonomy" id="2479545"/>
    <lineage>
        <taxon>Bacteria</taxon>
        <taxon>Pseudomonadati</taxon>
        <taxon>Pseudomonadota</taxon>
        <taxon>Alphaproteobacteria</taxon>
        <taxon>Rhodobacterales</taxon>
        <taxon>Paracoccaceae</taxon>
        <taxon>Pararhodobacter</taxon>
    </lineage>
</organism>
<keyword evidence="7 10" id="KW-0456">Lyase</keyword>
<sequence>MTCAPYSPGLHLILDLFGAEALTESERLETTLTEAARRAGASVLATQFRAFSGGGVTGMVLLAESHISIHTWPEMDFAAVDIFMCGAAKPEAARDWIEACLRPKRVVVHRIARGAVQLNQASQPSL</sequence>
<keyword evidence="6 10" id="KW-0865">Zymogen</keyword>
<dbReference type="EMBL" id="JAPDFL010000001">
    <property type="protein sequence ID" value="MCW1933749.1"/>
    <property type="molecule type" value="Genomic_DNA"/>
</dbReference>
<dbReference type="Pfam" id="PF02675">
    <property type="entry name" value="AdoMet_dc"/>
    <property type="match status" value="1"/>
</dbReference>
<dbReference type="NCBIfam" id="TIGR03330">
    <property type="entry name" value="SAM_DCase_Bsu"/>
    <property type="match status" value="1"/>
</dbReference>
<proteinExistence type="inferred from homology"/>
<dbReference type="PANTHER" id="PTHR33866">
    <property type="entry name" value="S-ADENOSYLMETHIONINE DECARBOXYLASE PROENZYME"/>
    <property type="match status" value="1"/>
</dbReference>
<dbReference type="Gene3D" id="3.30.360.110">
    <property type="entry name" value="S-adenosylmethionine decarboxylase domain"/>
    <property type="match status" value="1"/>
</dbReference>
<evidence type="ECO:0000256" key="1">
    <source>
        <dbReference type="ARBA" id="ARBA00022691"/>
    </source>
</evidence>
<evidence type="ECO:0000256" key="3">
    <source>
        <dbReference type="ARBA" id="ARBA00022813"/>
    </source>
</evidence>
<protein>
    <recommendedName>
        <fullName evidence="10">S-adenosylmethionine decarboxylase proenzyme</fullName>
        <shortName evidence="10">AdoMetDC</shortName>
        <shortName evidence="10">SAMDC</shortName>
        <ecNumber evidence="10">4.1.1.50</ecNumber>
    </recommendedName>
    <component>
        <recommendedName>
            <fullName evidence="10">S-adenosylmethionine decarboxylase beta chain</fullName>
        </recommendedName>
    </component>
    <component>
        <recommendedName>
            <fullName evidence="10">S-adenosylmethionine decarboxylase alpha chain</fullName>
        </recommendedName>
    </component>
</protein>
<feature type="active site" description="Proton donor; for catalytic activity" evidence="10">
    <location>
        <position position="85"/>
    </location>
</feature>
<accession>A0ABT3H1M6</accession>
<comment type="pathway">
    <text evidence="10">Amine and polyamine biosynthesis; S-adenosylmethioninamine biosynthesis; S-adenosylmethioninamine from S-adenosyl-L-methionine: step 1/1.</text>
</comment>
<evidence type="ECO:0000256" key="8">
    <source>
        <dbReference type="ARBA" id="ARBA00023270"/>
    </source>
</evidence>
<evidence type="ECO:0000256" key="5">
    <source>
        <dbReference type="ARBA" id="ARBA00023115"/>
    </source>
</evidence>
<dbReference type="PANTHER" id="PTHR33866:SF2">
    <property type="entry name" value="S-ADENOSYLMETHIONINE DECARBOXYLASE PROENZYME"/>
    <property type="match status" value="1"/>
</dbReference>
<name>A0ABT3H1M6_9RHOB</name>
<keyword evidence="2 10" id="KW-0210">Decarboxylase</keyword>
<comment type="function">
    <text evidence="10">Catalyzes the decarboxylation of S-adenosylmethionine to S-adenosylmethioninamine (dcAdoMet), the propylamine donor required for the synthesis of the polyamines spermine and spermidine from the diamine putrescine.</text>
</comment>
<dbReference type="InterPro" id="IPR042284">
    <property type="entry name" value="AdoMetDC_N"/>
</dbReference>
<comment type="similarity">
    <text evidence="10">Belongs to the prokaryotic AdoMetDC family. Type 1 subfamily.</text>
</comment>
<evidence type="ECO:0000256" key="7">
    <source>
        <dbReference type="ARBA" id="ARBA00023239"/>
    </source>
</evidence>
<comment type="subunit">
    <text evidence="10">Heterotetramer of two alpha and two beta chains arranged as a dimer of alpha/beta heterodimers.</text>
</comment>
<dbReference type="EC" id="4.1.1.50" evidence="10"/>
<feature type="chain" id="PRO_5044942103" description="S-adenosylmethionine decarboxylase beta chain" evidence="10">
    <location>
        <begin position="1"/>
        <end position="64"/>
    </location>
</feature>
<dbReference type="GO" id="GO:0004014">
    <property type="term" value="F:adenosylmethionine decarboxylase activity"/>
    <property type="evidence" value="ECO:0007669"/>
    <property type="project" value="UniProtKB-EC"/>
</dbReference>
<keyword evidence="1 10" id="KW-0949">S-adenosyl-L-methionine</keyword>
<comment type="PTM">
    <text evidence="10">Is synthesized initially as an inactive proenzyme. Formation of the active enzyme involves a self-maturation process in which the active site pyruvoyl group is generated from an internal serine residue via an autocatalytic post-translational modification. Two non-identical subunits are generated from the proenzyme in this reaction, and the pyruvate is formed at the N-terminus of the alpha chain, which is derived from the carboxyl end of the proenzyme. The post-translation cleavage follows an unusual pathway, termed non-hydrolytic serinolysis, in which the side chain hydroxyl group of the serine supplies its oxygen atom to form the C-terminus of the beta chain, while the remainder of the serine residue undergoes an oxidative deamination to produce ammonia and the pyruvoyl group blocking the N-terminus of the alpha chain.</text>
</comment>
<comment type="catalytic activity">
    <reaction evidence="10">
        <text>S-adenosyl-L-methionine + H(+) = S-adenosyl 3-(methylsulfanyl)propylamine + CO2</text>
        <dbReference type="Rhea" id="RHEA:15981"/>
        <dbReference type="ChEBI" id="CHEBI:15378"/>
        <dbReference type="ChEBI" id="CHEBI:16526"/>
        <dbReference type="ChEBI" id="CHEBI:57443"/>
        <dbReference type="ChEBI" id="CHEBI:59789"/>
        <dbReference type="EC" id="4.1.1.50"/>
    </reaction>
</comment>
<keyword evidence="5 10" id="KW-0620">Polyamine biosynthesis</keyword>
<keyword evidence="8 10" id="KW-0704">Schiff base</keyword>
<feature type="chain" id="PRO_5044942102" description="S-adenosylmethionine decarboxylase alpha chain" evidence="10">
    <location>
        <begin position="65"/>
        <end position="126"/>
    </location>
</feature>
<feature type="site" description="Cleavage (non-hydrolytic); by autolysis" evidence="10">
    <location>
        <begin position="64"/>
        <end position="65"/>
    </location>
</feature>
<feature type="active site" description="Schiff-base intermediate with substrate; via pyruvic acid" evidence="10">
    <location>
        <position position="65"/>
    </location>
</feature>
<dbReference type="Proteomes" id="UP001208938">
    <property type="component" value="Unassembled WGS sequence"/>
</dbReference>
<evidence type="ECO:0000313" key="11">
    <source>
        <dbReference type="EMBL" id="MCW1933749.1"/>
    </source>
</evidence>
<reference evidence="11 12" key="1">
    <citation type="submission" date="2022-10" db="EMBL/GenBank/DDBJ databases">
        <title>Pararhodobacter sp. nov., isolated from marine algae.</title>
        <authorList>
            <person name="Choi B.J."/>
            <person name="Kim J.M."/>
            <person name="Lee J.K."/>
            <person name="Choi D.G."/>
            <person name="Jeon C.O."/>
        </authorList>
    </citation>
    <scope>NUCLEOTIDE SEQUENCE [LARGE SCALE GENOMIC DNA]</scope>
    <source>
        <strain evidence="11 12">ZQ420</strain>
    </source>
</reference>
<dbReference type="InterPro" id="IPR042286">
    <property type="entry name" value="AdoMetDC_C"/>
</dbReference>
<dbReference type="RefSeq" id="WP_264506625.1">
    <property type="nucleotide sequence ID" value="NZ_JAPDFL010000001.1"/>
</dbReference>
<comment type="caution">
    <text evidence="11">The sequence shown here is derived from an EMBL/GenBank/DDBJ whole genome shotgun (WGS) entry which is preliminary data.</text>
</comment>
<keyword evidence="3 10" id="KW-0068">Autocatalytic cleavage</keyword>
<dbReference type="Gene3D" id="3.30.160.750">
    <property type="match status" value="1"/>
</dbReference>
<keyword evidence="12" id="KW-1185">Reference proteome</keyword>
<gene>
    <name evidence="11" type="primary">speD</name>
    <name evidence="10" type="synonym">speH</name>
    <name evidence="11" type="ORF">OKW52_16170</name>
</gene>
<evidence type="ECO:0000256" key="9">
    <source>
        <dbReference type="ARBA" id="ARBA00023317"/>
    </source>
</evidence>
<feature type="modified residue" description="Pyruvic acid (Ser); by autocatalysis" evidence="10">
    <location>
        <position position="65"/>
    </location>
</feature>
<dbReference type="InterPro" id="IPR017716">
    <property type="entry name" value="S-AdoMet_deCOase_pro-enz"/>
</dbReference>
<evidence type="ECO:0000256" key="10">
    <source>
        <dbReference type="HAMAP-Rule" id="MF_00464"/>
    </source>
</evidence>
<dbReference type="SUPFAM" id="SSF56276">
    <property type="entry name" value="S-adenosylmethionine decarboxylase"/>
    <property type="match status" value="1"/>
</dbReference>
<dbReference type="HAMAP" id="MF_00464">
    <property type="entry name" value="AdoMetDC_1"/>
    <property type="match status" value="1"/>
</dbReference>
<evidence type="ECO:0000256" key="6">
    <source>
        <dbReference type="ARBA" id="ARBA00023145"/>
    </source>
</evidence>
<comment type="cofactor">
    <cofactor evidence="10">
        <name>pyruvate</name>
        <dbReference type="ChEBI" id="CHEBI:15361"/>
    </cofactor>
    <text evidence="10">Binds 1 pyruvoyl group covalently per subunit.</text>
</comment>